<dbReference type="EMBL" id="CCXS01000001">
    <property type="protein sequence ID" value="CEG23092.1"/>
    <property type="molecule type" value="Genomic_DNA"/>
</dbReference>
<dbReference type="Gene3D" id="3.30.450.40">
    <property type="match status" value="1"/>
</dbReference>
<accession>A0A098EMS2</accession>
<dbReference type="NCBIfam" id="TIGR00254">
    <property type="entry name" value="GGDEF"/>
    <property type="match status" value="1"/>
</dbReference>
<dbReference type="OrthoDB" id="9759607at2"/>
<dbReference type="Pfam" id="PF13185">
    <property type="entry name" value="GAF_2"/>
    <property type="match status" value="1"/>
</dbReference>
<organism evidence="3 4">
    <name type="scientific">Planococcus massiliensis</name>
    <dbReference type="NCBI Taxonomy" id="1499687"/>
    <lineage>
        <taxon>Bacteria</taxon>
        <taxon>Bacillati</taxon>
        <taxon>Bacillota</taxon>
        <taxon>Bacilli</taxon>
        <taxon>Bacillales</taxon>
        <taxon>Caryophanaceae</taxon>
        <taxon>Planococcus</taxon>
    </lineage>
</organism>
<feature type="transmembrane region" description="Helical" evidence="1">
    <location>
        <begin position="139"/>
        <end position="160"/>
    </location>
</feature>
<feature type="transmembrane region" description="Helical" evidence="1">
    <location>
        <begin position="38"/>
        <end position="57"/>
    </location>
</feature>
<evidence type="ECO:0000259" key="2">
    <source>
        <dbReference type="PROSITE" id="PS50887"/>
    </source>
</evidence>
<proteinExistence type="predicted"/>
<feature type="transmembrane region" description="Helical" evidence="1">
    <location>
        <begin position="198"/>
        <end position="218"/>
    </location>
</feature>
<dbReference type="SUPFAM" id="SSF55781">
    <property type="entry name" value="GAF domain-like"/>
    <property type="match status" value="1"/>
</dbReference>
<name>A0A098EMS2_9BACL</name>
<gene>
    <name evidence="3" type="primary">pleD_3</name>
    <name evidence="3" type="ORF">BN1080_02035</name>
</gene>
<keyword evidence="1" id="KW-0472">Membrane</keyword>
<dbReference type="RefSeq" id="WP_052651882.1">
    <property type="nucleotide sequence ID" value="NZ_CCXS01000001.1"/>
</dbReference>
<dbReference type="FunFam" id="3.30.70.270:FF:000001">
    <property type="entry name" value="Diguanylate cyclase domain protein"/>
    <property type="match status" value="1"/>
</dbReference>
<feature type="domain" description="GGDEF" evidence="2">
    <location>
        <begin position="425"/>
        <end position="567"/>
    </location>
</feature>
<dbReference type="InterPro" id="IPR003018">
    <property type="entry name" value="GAF"/>
</dbReference>
<reference evidence="3 4" key="1">
    <citation type="submission" date="2014-09" db="EMBL/GenBank/DDBJ databases">
        <authorList>
            <person name="Urmite Genomes Urmite Genomes"/>
        </authorList>
    </citation>
    <scope>NUCLEOTIDE SEQUENCE [LARGE SCALE GENOMIC DNA]</scope>
    <source>
        <strain evidence="3 4">ES2</strain>
    </source>
</reference>
<protein>
    <submittedName>
        <fullName evidence="3">Response regulator PleD</fullName>
    </submittedName>
</protein>
<dbReference type="GO" id="GO:1902201">
    <property type="term" value="P:negative regulation of bacterial-type flagellum-dependent cell motility"/>
    <property type="evidence" value="ECO:0007669"/>
    <property type="project" value="TreeGrafter"/>
</dbReference>
<dbReference type="AlphaFoldDB" id="A0A098EMS2"/>
<feature type="transmembrane region" description="Helical" evidence="1">
    <location>
        <begin position="63"/>
        <end position="94"/>
    </location>
</feature>
<feature type="transmembrane region" description="Helical" evidence="1">
    <location>
        <begin position="12"/>
        <end position="31"/>
    </location>
</feature>
<dbReference type="GO" id="GO:0043709">
    <property type="term" value="P:cell adhesion involved in single-species biofilm formation"/>
    <property type="evidence" value="ECO:0007669"/>
    <property type="project" value="TreeGrafter"/>
</dbReference>
<dbReference type="InterPro" id="IPR029016">
    <property type="entry name" value="GAF-like_dom_sf"/>
</dbReference>
<sequence>MPNSNNRRTVLWALWLLIVLPGFYLIIHYFPPPEIDPWNLFAFILFFVLMCLMPMNINGASTFLVQWVTVAVFLKYGIVVELFISQLTMLVVLFRSRTDEPQSLRIPFNSIMFFLISCLAGMAFILAGGEIGSVNLVHIIVFGLIFQIVSVVANQVIFYIYDQITGTPNKFFSIDAIWDFALTLCVFPYAIALYITEAYIGSAALVLLGIPFFIMTAVMKMYNSSEQVNIDLKKAGEIGHQLAARLSSDEVLDQFVLQVADMFKSDYAYVIDYRGGELIMLRMFENNEFIKLDIPAVRYNKGIAGNVIVTNTPVVYEKKSQWNEIVTGYIPVDAESIMCTPVARNNKIEGVLVLASKKKYAYVSHQLQILDILSTYFAVSLEKAGYVQKAIAKSERCGLTKLYNYRYLDEALEKCMNKVKSGELEKLSLVMMDIDHFKSINDTYGHQSGNDILIELARLLEAEVGEEGTVARYGGEEFVVLFPNYGKDLSMLFAESLRKKIEKHPFRIKTDLGADRSIQDVHITLSIGVSTAPDDSDEPNALIRNADRALYIGAKQAGRNKVAAYVK</sequence>
<keyword evidence="4" id="KW-1185">Reference proteome</keyword>
<dbReference type="SUPFAM" id="SSF55073">
    <property type="entry name" value="Nucleotide cyclase"/>
    <property type="match status" value="1"/>
</dbReference>
<dbReference type="InterPro" id="IPR029787">
    <property type="entry name" value="Nucleotide_cyclase"/>
</dbReference>
<dbReference type="PANTHER" id="PTHR45138:SF9">
    <property type="entry name" value="DIGUANYLATE CYCLASE DGCM-RELATED"/>
    <property type="match status" value="1"/>
</dbReference>
<dbReference type="InterPro" id="IPR043128">
    <property type="entry name" value="Rev_trsase/Diguanyl_cyclase"/>
</dbReference>
<evidence type="ECO:0000256" key="1">
    <source>
        <dbReference type="SAM" id="Phobius"/>
    </source>
</evidence>
<dbReference type="Pfam" id="PF00990">
    <property type="entry name" value="GGDEF"/>
    <property type="match status" value="1"/>
</dbReference>
<evidence type="ECO:0000313" key="3">
    <source>
        <dbReference type="EMBL" id="CEG23092.1"/>
    </source>
</evidence>
<dbReference type="InterPro" id="IPR050469">
    <property type="entry name" value="Diguanylate_Cyclase"/>
</dbReference>
<dbReference type="CDD" id="cd01949">
    <property type="entry name" value="GGDEF"/>
    <property type="match status" value="1"/>
</dbReference>
<keyword evidence="1" id="KW-1133">Transmembrane helix</keyword>
<dbReference type="Proteomes" id="UP000043699">
    <property type="component" value="Unassembled WGS sequence"/>
</dbReference>
<dbReference type="InterPro" id="IPR000160">
    <property type="entry name" value="GGDEF_dom"/>
</dbReference>
<evidence type="ECO:0000313" key="4">
    <source>
        <dbReference type="Proteomes" id="UP000043699"/>
    </source>
</evidence>
<dbReference type="PROSITE" id="PS50887">
    <property type="entry name" value="GGDEF"/>
    <property type="match status" value="1"/>
</dbReference>
<dbReference type="GO" id="GO:0005886">
    <property type="term" value="C:plasma membrane"/>
    <property type="evidence" value="ECO:0007669"/>
    <property type="project" value="TreeGrafter"/>
</dbReference>
<dbReference type="Gene3D" id="3.30.70.270">
    <property type="match status" value="1"/>
</dbReference>
<feature type="transmembrane region" description="Helical" evidence="1">
    <location>
        <begin position="172"/>
        <end position="192"/>
    </location>
</feature>
<dbReference type="GO" id="GO:0052621">
    <property type="term" value="F:diguanylate cyclase activity"/>
    <property type="evidence" value="ECO:0007669"/>
    <property type="project" value="TreeGrafter"/>
</dbReference>
<dbReference type="SMART" id="SM00267">
    <property type="entry name" value="GGDEF"/>
    <property type="match status" value="1"/>
</dbReference>
<keyword evidence="1" id="KW-0812">Transmembrane</keyword>
<dbReference type="SMART" id="SM00065">
    <property type="entry name" value="GAF"/>
    <property type="match status" value="1"/>
</dbReference>
<dbReference type="STRING" id="1499687.BN1080_02035"/>
<dbReference type="PANTHER" id="PTHR45138">
    <property type="entry name" value="REGULATORY COMPONENTS OF SENSORY TRANSDUCTION SYSTEM"/>
    <property type="match status" value="1"/>
</dbReference>
<feature type="transmembrane region" description="Helical" evidence="1">
    <location>
        <begin position="106"/>
        <end position="127"/>
    </location>
</feature>